<dbReference type="PANTHER" id="PTHR35340:SF5">
    <property type="entry name" value="ASST-DOMAIN-CONTAINING PROTEIN"/>
    <property type="match status" value="1"/>
</dbReference>
<sequence>MDGPSIDNPGPMILDTEGELVWTSDHFGHAANLKVQWYRGQDYLTFWAGEKLQESGQGVYYMLDSSYRTVFTVSAVGDDLYGDLHEFEITDEDTALITVYNRTQVDLTNTDMAWVEDGLIVDGIIQEIDIASGKLVFQWRASDHLDDLLFAVSFGDYVDNGPFDYFHINSVDKDSRGNYLVSIRHLHMIVYIDGHTGEVLWALGGHANDFKDISGGAATNFQWQHDARWISEEQGVISLFDNGIARHHSSDAEQSEGRMIRLDFANRTAEHIHSFTSLQRVSSTSQGSVQVLPAAEKSGDAHVFVGWGSSAAYSEFTSDGKLLCETHFAPSSLFYFERAKSYRAIKAPALWKAEPEWSPSAAIESDLVYVSWNGATEVAWWVLQGALVSGDVQTETYEEVDILAKDGFECSFELPSPAQTYTSYRVAALDAEMNMLRYSNVVESPPDRTEPYVWAVVLSASTAALVILLLVAYPGVVRQALAHGTFVRDRAGYRRLNATPAAG</sequence>
<dbReference type="Proteomes" id="UP001324427">
    <property type="component" value="Unassembled WGS sequence"/>
</dbReference>
<comment type="caution">
    <text evidence="2">The sequence shown here is derived from an EMBL/GenBank/DDBJ whole genome shotgun (WGS) entry which is preliminary data.</text>
</comment>
<dbReference type="SUPFAM" id="SSF50998">
    <property type="entry name" value="Quinoprotein alcohol dehydrogenase-like"/>
    <property type="match status" value="1"/>
</dbReference>
<gene>
    <name evidence="2" type="ORF">LTR36_007771</name>
</gene>
<name>A0AAV9JA31_9PEZI</name>
<dbReference type="InterPro" id="IPR053143">
    <property type="entry name" value="Arylsulfate_ST"/>
</dbReference>
<dbReference type="EMBL" id="JAVFHQ010000050">
    <property type="protein sequence ID" value="KAK4541627.1"/>
    <property type="molecule type" value="Genomic_DNA"/>
</dbReference>
<proteinExistence type="predicted"/>
<dbReference type="InterPro" id="IPR039535">
    <property type="entry name" value="ASST-like"/>
</dbReference>
<feature type="transmembrane region" description="Helical" evidence="1">
    <location>
        <begin position="452"/>
        <end position="473"/>
    </location>
</feature>
<keyword evidence="3" id="KW-1185">Reference proteome</keyword>
<dbReference type="PANTHER" id="PTHR35340">
    <property type="entry name" value="PQQ ENZYME REPEAT PROTEIN-RELATED"/>
    <property type="match status" value="1"/>
</dbReference>
<keyword evidence="1" id="KW-0812">Transmembrane</keyword>
<protein>
    <recommendedName>
        <fullName evidence="4">Arylsulfotransferase</fullName>
    </recommendedName>
</protein>
<reference evidence="2 3" key="1">
    <citation type="submission" date="2021-11" db="EMBL/GenBank/DDBJ databases">
        <title>Black yeast isolated from Biological Soil Crust.</title>
        <authorList>
            <person name="Kurbessoian T."/>
        </authorList>
    </citation>
    <scope>NUCLEOTIDE SEQUENCE [LARGE SCALE GENOMIC DNA]</scope>
    <source>
        <strain evidence="2 3">CCFEE 5522</strain>
    </source>
</reference>
<evidence type="ECO:0000313" key="2">
    <source>
        <dbReference type="EMBL" id="KAK4541627.1"/>
    </source>
</evidence>
<keyword evidence="1" id="KW-0472">Membrane</keyword>
<organism evidence="2 3">
    <name type="scientific">Oleoguttula mirabilis</name>
    <dbReference type="NCBI Taxonomy" id="1507867"/>
    <lineage>
        <taxon>Eukaryota</taxon>
        <taxon>Fungi</taxon>
        <taxon>Dikarya</taxon>
        <taxon>Ascomycota</taxon>
        <taxon>Pezizomycotina</taxon>
        <taxon>Dothideomycetes</taxon>
        <taxon>Dothideomycetidae</taxon>
        <taxon>Mycosphaerellales</taxon>
        <taxon>Teratosphaeriaceae</taxon>
        <taxon>Oleoguttula</taxon>
    </lineage>
</organism>
<evidence type="ECO:0008006" key="4">
    <source>
        <dbReference type="Google" id="ProtNLM"/>
    </source>
</evidence>
<evidence type="ECO:0000256" key="1">
    <source>
        <dbReference type="SAM" id="Phobius"/>
    </source>
</evidence>
<dbReference type="AlphaFoldDB" id="A0AAV9JA31"/>
<dbReference type="InterPro" id="IPR011047">
    <property type="entry name" value="Quinoprotein_ADH-like_sf"/>
</dbReference>
<keyword evidence="1" id="KW-1133">Transmembrane helix</keyword>
<evidence type="ECO:0000313" key="3">
    <source>
        <dbReference type="Proteomes" id="UP001324427"/>
    </source>
</evidence>
<accession>A0AAV9JA31</accession>
<dbReference type="Pfam" id="PF14269">
    <property type="entry name" value="Arylsulfotran_2"/>
    <property type="match status" value="1"/>
</dbReference>